<dbReference type="OMA" id="HFNMNTF"/>
<dbReference type="GO" id="GO:0004560">
    <property type="term" value="F:alpha-L-fucosidase activity"/>
    <property type="evidence" value="ECO:0000318"/>
    <property type="project" value="GO_Central"/>
</dbReference>
<evidence type="ECO:0000256" key="5">
    <source>
        <dbReference type="ARBA" id="ARBA00023295"/>
    </source>
</evidence>
<evidence type="ECO:0000259" key="8">
    <source>
        <dbReference type="Pfam" id="PF01120"/>
    </source>
</evidence>
<name>A0A1Y1HHZ6_KLENI</name>
<evidence type="ECO:0000313" key="9">
    <source>
        <dbReference type="EMBL" id="GAQ78085.1"/>
    </source>
</evidence>
<dbReference type="SUPFAM" id="SSF49785">
    <property type="entry name" value="Galactose-binding domain-like"/>
    <property type="match status" value="1"/>
</dbReference>
<dbReference type="AlphaFoldDB" id="A0A1Y1HHZ6"/>
<evidence type="ECO:0000259" key="7">
    <source>
        <dbReference type="Pfam" id="PF00754"/>
    </source>
</evidence>
<protein>
    <recommendedName>
        <fullName evidence="2">alpha-L-fucosidase</fullName>
        <ecNumber evidence="2">3.2.1.51</ecNumber>
    </recommendedName>
</protein>
<evidence type="ECO:0000256" key="3">
    <source>
        <dbReference type="ARBA" id="ARBA00022729"/>
    </source>
</evidence>
<evidence type="ECO:0000313" key="10">
    <source>
        <dbReference type="Proteomes" id="UP000054558"/>
    </source>
</evidence>
<dbReference type="InterPro" id="IPR017853">
    <property type="entry name" value="GH"/>
</dbReference>
<dbReference type="EMBL" id="DF236956">
    <property type="protein sequence ID" value="GAQ78085.1"/>
    <property type="molecule type" value="Genomic_DNA"/>
</dbReference>
<dbReference type="SUPFAM" id="SSF51445">
    <property type="entry name" value="(Trans)glycosidases"/>
    <property type="match status" value="1"/>
</dbReference>
<dbReference type="InterPro" id="IPR057739">
    <property type="entry name" value="Glyco_hydro_29_N"/>
</dbReference>
<feature type="signal peptide" evidence="6">
    <location>
        <begin position="1"/>
        <end position="26"/>
    </location>
</feature>
<dbReference type="OrthoDB" id="6039950at2759"/>
<evidence type="ECO:0000256" key="4">
    <source>
        <dbReference type="ARBA" id="ARBA00022801"/>
    </source>
</evidence>
<dbReference type="Gene3D" id="3.20.20.80">
    <property type="entry name" value="Glycosidases"/>
    <property type="match status" value="1"/>
</dbReference>
<dbReference type="Gene3D" id="2.60.120.260">
    <property type="entry name" value="Galactose-binding domain-like"/>
    <property type="match status" value="1"/>
</dbReference>
<reference evidence="9 10" key="1">
    <citation type="journal article" date="2014" name="Nat. Commun.">
        <title>Klebsormidium flaccidum genome reveals primary factors for plant terrestrial adaptation.</title>
        <authorList>
            <person name="Hori K."/>
            <person name="Maruyama F."/>
            <person name="Fujisawa T."/>
            <person name="Togashi T."/>
            <person name="Yamamoto N."/>
            <person name="Seo M."/>
            <person name="Sato S."/>
            <person name="Yamada T."/>
            <person name="Mori H."/>
            <person name="Tajima N."/>
            <person name="Moriyama T."/>
            <person name="Ikeuchi M."/>
            <person name="Watanabe M."/>
            <person name="Wada H."/>
            <person name="Kobayashi K."/>
            <person name="Saito M."/>
            <person name="Masuda T."/>
            <person name="Sasaki-Sekimoto Y."/>
            <person name="Mashiguchi K."/>
            <person name="Awai K."/>
            <person name="Shimojima M."/>
            <person name="Masuda S."/>
            <person name="Iwai M."/>
            <person name="Nobusawa T."/>
            <person name="Narise T."/>
            <person name="Kondo S."/>
            <person name="Saito H."/>
            <person name="Sato R."/>
            <person name="Murakawa M."/>
            <person name="Ihara Y."/>
            <person name="Oshima-Yamada Y."/>
            <person name="Ohtaka K."/>
            <person name="Satoh M."/>
            <person name="Sonobe K."/>
            <person name="Ishii M."/>
            <person name="Ohtani R."/>
            <person name="Kanamori-Sato M."/>
            <person name="Honoki R."/>
            <person name="Miyazaki D."/>
            <person name="Mochizuki H."/>
            <person name="Umetsu J."/>
            <person name="Higashi K."/>
            <person name="Shibata D."/>
            <person name="Kamiya Y."/>
            <person name="Sato N."/>
            <person name="Nakamura Y."/>
            <person name="Tabata S."/>
            <person name="Ida S."/>
            <person name="Kurokawa K."/>
            <person name="Ohta H."/>
        </authorList>
    </citation>
    <scope>NUCLEOTIDE SEQUENCE [LARGE SCALE GENOMIC DNA]</scope>
    <source>
        <strain evidence="9 10">NIES-2285</strain>
    </source>
</reference>
<comment type="similarity">
    <text evidence="1">Belongs to the glycosyl hydrolase 29 family.</text>
</comment>
<feature type="chain" id="PRO_5012688588" description="alpha-L-fucosidase" evidence="6">
    <location>
        <begin position="27"/>
        <end position="533"/>
    </location>
</feature>
<evidence type="ECO:0000256" key="6">
    <source>
        <dbReference type="SAM" id="SignalP"/>
    </source>
</evidence>
<gene>
    <name evidence="9" type="ORF">KFL_000070530</name>
</gene>
<dbReference type="PANTHER" id="PTHR10030:SF37">
    <property type="entry name" value="ALPHA-L-FUCOSIDASE-RELATED"/>
    <property type="match status" value="1"/>
</dbReference>
<accession>A0A1Y1HHZ6</accession>
<dbReference type="STRING" id="105231.A0A1Y1HHZ6"/>
<keyword evidence="10" id="KW-1185">Reference proteome</keyword>
<evidence type="ECO:0000256" key="2">
    <source>
        <dbReference type="ARBA" id="ARBA00012662"/>
    </source>
</evidence>
<feature type="domain" description="F5/8 type C" evidence="7">
    <location>
        <begin position="385"/>
        <end position="495"/>
    </location>
</feature>
<dbReference type="GO" id="GO:0006004">
    <property type="term" value="P:fucose metabolic process"/>
    <property type="evidence" value="ECO:0000318"/>
    <property type="project" value="GO_Central"/>
</dbReference>
<proteinExistence type="inferred from homology"/>
<dbReference type="GO" id="GO:0005764">
    <property type="term" value="C:lysosome"/>
    <property type="evidence" value="ECO:0000318"/>
    <property type="project" value="GO_Central"/>
</dbReference>
<dbReference type="InterPro" id="IPR000933">
    <property type="entry name" value="Glyco_hydro_29"/>
</dbReference>
<keyword evidence="4" id="KW-0378">Hydrolase</keyword>
<dbReference type="InterPro" id="IPR000421">
    <property type="entry name" value="FA58C"/>
</dbReference>
<evidence type="ECO:0000256" key="1">
    <source>
        <dbReference type="ARBA" id="ARBA00007951"/>
    </source>
</evidence>
<dbReference type="PANTHER" id="PTHR10030">
    <property type="entry name" value="ALPHA-L-FUCOSIDASE"/>
    <property type="match status" value="1"/>
</dbReference>
<sequence>MDRRGASLTALALILLVCNNAFLAHAYEAKSRPAVNIRKGLALGRTASYFAAAGGESFPPAPLMPIPNARQLKWERGELSMFLHFGINTFHDVEVGSGMEDPASFNPTELNATQWAEAAKHAGFQFVVIVAKHPDGFCNWPSKYTTHSVAASPFRGGKGDVVREVSDAAREVGIGFGLYLAPWDKHEPTYGNTRLYNEYYMGQLTEIMSEYGPVEYIFYDGAKEGGPEMQYHFDQIFALNHELQPTCSIFSDNGPDVRWVGNEAGWAGTTNWATIDRSKVPIGGGYTMPAYLASGEEGAPDWAPAECETTNRYNQWFWHTDGVVRTVPEMVAIYFATVGRNCHLCMNVPPDRRGLIPDEDLAQLRGFRATLDEIFDTDLSEGANVSASSVRGGGGNPDFAPRNVLDADPETYWATDDEVADGYVELELPEERKFNVIRLQEPIFLGQRIAAHTVDIWNGATESWETVVRETTIGNKRLHLIKPVSTKKVRLVILRSRACPLLSSIGLHYYKAETLPVVHRESMPLLGMRNLVQ</sequence>
<dbReference type="InterPro" id="IPR008979">
    <property type="entry name" value="Galactose-bd-like_sf"/>
</dbReference>
<dbReference type="SMART" id="SM00812">
    <property type="entry name" value="Alpha_L_fucos"/>
    <property type="match status" value="1"/>
</dbReference>
<organism evidence="9 10">
    <name type="scientific">Klebsormidium nitens</name>
    <name type="common">Green alga</name>
    <name type="synonym">Ulothrix nitens</name>
    <dbReference type="NCBI Taxonomy" id="105231"/>
    <lineage>
        <taxon>Eukaryota</taxon>
        <taxon>Viridiplantae</taxon>
        <taxon>Streptophyta</taxon>
        <taxon>Klebsormidiophyceae</taxon>
        <taxon>Klebsormidiales</taxon>
        <taxon>Klebsormidiaceae</taxon>
        <taxon>Klebsormidium</taxon>
    </lineage>
</organism>
<dbReference type="EC" id="3.2.1.51" evidence="2"/>
<dbReference type="Pfam" id="PF00754">
    <property type="entry name" value="F5_F8_type_C"/>
    <property type="match status" value="1"/>
</dbReference>
<dbReference type="GO" id="GO:0016139">
    <property type="term" value="P:glycoside catabolic process"/>
    <property type="evidence" value="ECO:0000318"/>
    <property type="project" value="GO_Central"/>
</dbReference>
<keyword evidence="3 6" id="KW-0732">Signal</keyword>
<dbReference type="Proteomes" id="UP000054558">
    <property type="component" value="Unassembled WGS sequence"/>
</dbReference>
<keyword evidence="5" id="KW-0326">Glycosidase</keyword>
<dbReference type="Pfam" id="PF01120">
    <property type="entry name" value="Alpha_L_fucos"/>
    <property type="match status" value="1"/>
</dbReference>
<feature type="domain" description="Glycoside hydrolase family 29 N-terminal" evidence="8">
    <location>
        <begin position="103"/>
        <end position="366"/>
    </location>
</feature>